<keyword evidence="4" id="KW-0732">Signal</keyword>
<dbReference type="InterPro" id="IPR003172">
    <property type="entry name" value="ML_dom"/>
</dbReference>
<accession>A0A8S3WDM9</accession>
<comment type="subcellular location">
    <subcellularLocation>
        <location evidence="1">Secreted</location>
    </subcellularLocation>
</comment>
<feature type="chain" id="PRO_5035818223" evidence="4">
    <location>
        <begin position="22"/>
        <end position="167"/>
    </location>
</feature>
<feature type="domain" description="MD-2-related lipid-recognition" evidence="5">
    <location>
        <begin position="28"/>
        <end position="159"/>
    </location>
</feature>
<keyword evidence="3" id="KW-0964">Secreted</keyword>
<evidence type="ECO:0000259" key="5">
    <source>
        <dbReference type="SMART" id="SM00737"/>
    </source>
</evidence>
<dbReference type="Pfam" id="PF02221">
    <property type="entry name" value="E1_DerP2_DerF2"/>
    <property type="match status" value="1"/>
</dbReference>
<evidence type="ECO:0000256" key="4">
    <source>
        <dbReference type="SAM" id="SignalP"/>
    </source>
</evidence>
<evidence type="ECO:0000313" key="7">
    <source>
        <dbReference type="Proteomes" id="UP000691718"/>
    </source>
</evidence>
<reference evidence="6" key="1">
    <citation type="submission" date="2021-04" db="EMBL/GenBank/DDBJ databases">
        <authorList>
            <person name="Tunstrom K."/>
        </authorList>
    </citation>
    <scope>NUCLEOTIDE SEQUENCE</scope>
</reference>
<keyword evidence="7" id="KW-1185">Reference proteome</keyword>
<evidence type="ECO:0000256" key="2">
    <source>
        <dbReference type="ARBA" id="ARBA00006370"/>
    </source>
</evidence>
<dbReference type="SMART" id="SM00737">
    <property type="entry name" value="ML"/>
    <property type="match status" value="1"/>
</dbReference>
<dbReference type="EMBL" id="CAJQZP010000288">
    <property type="protein sequence ID" value="CAG4953956.1"/>
    <property type="molecule type" value="Genomic_DNA"/>
</dbReference>
<evidence type="ECO:0000256" key="3">
    <source>
        <dbReference type="ARBA" id="ARBA00022525"/>
    </source>
</evidence>
<dbReference type="OrthoDB" id="6332846at2759"/>
<feature type="signal peptide" evidence="4">
    <location>
        <begin position="1"/>
        <end position="21"/>
    </location>
</feature>
<comment type="caution">
    <text evidence="6">The sequence shown here is derived from an EMBL/GenBank/DDBJ whole genome shotgun (WGS) entry which is preliminary data.</text>
</comment>
<evidence type="ECO:0000256" key="1">
    <source>
        <dbReference type="ARBA" id="ARBA00004613"/>
    </source>
</evidence>
<dbReference type="AlphaFoldDB" id="A0A8S3WDM9"/>
<gene>
    <name evidence="6" type="ORF">PAPOLLO_LOCUS4995</name>
</gene>
<dbReference type="GO" id="GO:0005576">
    <property type="term" value="C:extracellular region"/>
    <property type="evidence" value="ECO:0007669"/>
    <property type="project" value="UniProtKB-SubCell"/>
</dbReference>
<comment type="similarity">
    <text evidence="2">Belongs to the NPC2 family.</text>
</comment>
<protein>
    <submittedName>
        <fullName evidence="6">(apollo) hypothetical protein</fullName>
    </submittedName>
</protein>
<dbReference type="Proteomes" id="UP000691718">
    <property type="component" value="Unassembled WGS sequence"/>
</dbReference>
<name>A0A8S3WDM9_PARAO</name>
<proteinExistence type="inferred from homology"/>
<sequence>MKNIYCISTVLIAVSICLVWSATNVTPSEQCEGQNFEGLRERIQVIPCTKKGCRLRKGTNTTVIFKFKPKHEVTTLINDVYAIVAGLPLPFLGVTGVSACPQVTRSSDGSPAPCPLAAGEEYTYSNVFPIESFYPNVDLRVHWALLDGKKNVICFEVPAVITPAKKH</sequence>
<evidence type="ECO:0000313" key="6">
    <source>
        <dbReference type="EMBL" id="CAG4953956.1"/>
    </source>
</evidence>
<dbReference type="FunFam" id="2.60.40.770:FF:000001">
    <property type="entry name" value="NPC intracellular cholesterol transporter 2"/>
    <property type="match status" value="1"/>
</dbReference>
<organism evidence="6 7">
    <name type="scientific">Parnassius apollo</name>
    <name type="common">Apollo butterfly</name>
    <name type="synonym">Papilio apollo</name>
    <dbReference type="NCBI Taxonomy" id="110799"/>
    <lineage>
        <taxon>Eukaryota</taxon>
        <taxon>Metazoa</taxon>
        <taxon>Ecdysozoa</taxon>
        <taxon>Arthropoda</taxon>
        <taxon>Hexapoda</taxon>
        <taxon>Insecta</taxon>
        <taxon>Pterygota</taxon>
        <taxon>Neoptera</taxon>
        <taxon>Endopterygota</taxon>
        <taxon>Lepidoptera</taxon>
        <taxon>Glossata</taxon>
        <taxon>Ditrysia</taxon>
        <taxon>Papilionoidea</taxon>
        <taxon>Papilionidae</taxon>
        <taxon>Parnassiinae</taxon>
        <taxon>Parnassini</taxon>
        <taxon>Parnassius</taxon>
        <taxon>Parnassius</taxon>
    </lineage>
</organism>